<dbReference type="AlphaFoldDB" id="A0A934R7E5"/>
<reference evidence="3" key="1">
    <citation type="submission" date="2021-01" db="EMBL/GenBank/DDBJ databases">
        <title>Modified the classification status of verrucomicrobia.</title>
        <authorList>
            <person name="Feng X."/>
        </authorList>
    </citation>
    <scope>NUCLEOTIDE SEQUENCE</scope>
    <source>
        <strain evidence="3">KCTC 22201</strain>
    </source>
</reference>
<evidence type="ECO:0000313" key="4">
    <source>
        <dbReference type="Proteomes" id="UP000658278"/>
    </source>
</evidence>
<dbReference type="RefSeq" id="WP_200275449.1">
    <property type="nucleotide sequence ID" value="NZ_JAENII010000001.1"/>
</dbReference>
<keyword evidence="2" id="KW-0175">Coiled coil</keyword>
<comment type="caution">
    <text evidence="3">The sequence shown here is derived from an EMBL/GenBank/DDBJ whole genome shotgun (WGS) entry which is preliminary data.</text>
</comment>
<dbReference type="SUPFAM" id="SSF111369">
    <property type="entry name" value="HlyD-like secretion proteins"/>
    <property type="match status" value="1"/>
</dbReference>
<dbReference type="Gene3D" id="1.10.287.470">
    <property type="entry name" value="Helix hairpin bin"/>
    <property type="match status" value="1"/>
</dbReference>
<evidence type="ECO:0000256" key="1">
    <source>
        <dbReference type="ARBA" id="ARBA00009477"/>
    </source>
</evidence>
<dbReference type="GO" id="GO:1990281">
    <property type="term" value="C:efflux pump complex"/>
    <property type="evidence" value="ECO:0007669"/>
    <property type="project" value="TreeGrafter"/>
</dbReference>
<dbReference type="GO" id="GO:0015562">
    <property type="term" value="F:efflux transmembrane transporter activity"/>
    <property type="evidence" value="ECO:0007669"/>
    <property type="project" value="TreeGrafter"/>
</dbReference>
<evidence type="ECO:0000313" key="3">
    <source>
        <dbReference type="EMBL" id="MBK1825622.1"/>
    </source>
</evidence>
<dbReference type="Gene3D" id="2.40.50.100">
    <property type="match status" value="1"/>
</dbReference>
<comment type="similarity">
    <text evidence="1">Belongs to the membrane fusion protein (MFP) (TC 8.A.1) family.</text>
</comment>
<dbReference type="InterPro" id="IPR006143">
    <property type="entry name" value="RND_pump_MFP"/>
</dbReference>
<gene>
    <name evidence="3" type="ORF">JIN81_01210</name>
</gene>
<accession>A0A934R7E5</accession>
<name>A0A934R7E5_9BACT</name>
<evidence type="ECO:0000256" key="2">
    <source>
        <dbReference type="SAM" id="Coils"/>
    </source>
</evidence>
<organism evidence="3 4">
    <name type="scientific">Haloferula rosea</name>
    <dbReference type="NCBI Taxonomy" id="490093"/>
    <lineage>
        <taxon>Bacteria</taxon>
        <taxon>Pseudomonadati</taxon>
        <taxon>Verrucomicrobiota</taxon>
        <taxon>Verrucomicrobiia</taxon>
        <taxon>Verrucomicrobiales</taxon>
        <taxon>Verrucomicrobiaceae</taxon>
        <taxon>Haloferula</taxon>
    </lineage>
</organism>
<dbReference type="PANTHER" id="PTHR30469">
    <property type="entry name" value="MULTIDRUG RESISTANCE PROTEIN MDTA"/>
    <property type="match status" value="1"/>
</dbReference>
<keyword evidence="4" id="KW-1185">Reference proteome</keyword>
<sequence>MTTTLLSRLSVSLFLGLMSCRKPAPPTDERAMTVDLIAPQSQASYEVQEFALGRVEAARHSDLGFEIPGTLVTVLSNEGDAVAMGDPLAELDTTRLEASRREAEASVAQAEALLSLTEATLDRNESAKTSGAVSAQQLDQALQKRDTAAASLRRAKAELDRVEVDLDKSILRAPYDGIVARRSQDPGSAVSAGQPILHLLESHQLEIRAGMPTHAVGEVGKEVELHRNGESIGTAVIRRILPALNASVRTVDVILEAGPDTPLLRDGDLVHIAVSREINESGFWLPLAALAESHRGLWAGYLAEQDGHGALRVNRVNLEILHLEGERAFVRAPLPEEPKLVAKGLHRLVPGQKIEAASSDHDHTASNR</sequence>
<dbReference type="Proteomes" id="UP000658278">
    <property type="component" value="Unassembled WGS sequence"/>
</dbReference>
<dbReference type="NCBIfam" id="TIGR01730">
    <property type="entry name" value="RND_mfp"/>
    <property type="match status" value="1"/>
</dbReference>
<dbReference type="Gene3D" id="2.40.30.170">
    <property type="match status" value="1"/>
</dbReference>
<dbReference type="EMBL" id="JAENII010000001">
    <property type="protein sequence ID" value="MBK1825622.1"/>
    <property type="molecule type" value="Genomic_DNA"/>
</dbReference>
<feature type="coiled-coil region" evidence="2">
    <location>
        <begin position="100"/>
        <end position="172"/>
    </location>
</feature>
<protein>
    <submittedName>
        <fullName evidence="3">Efflux RND transporter periplasmic adaptor subunit</fullName>
    </submittedName>
</protein>
<dbReference type="PANTHER" id="PTHR30469:SF11">
    <property type="entry name" value="BLL4320 PROTEIN"/>
    <property type="match status" value="1"/>
</dbReference>
<proteinExistence type="inferred from homology"/>